<feature type="domain" description="Oxo-4-hydroxy-4-carboxy-5-ureidoimidazoline decarboxylase" evidence="7">
    <location>
        <begin position="7"/>
        <end position="159"/>
    </location>
</feature>
<dbReference type="AlphaFoldDB" id="V6IVF1"/>
<dbReference type="PANTHER" id="PTHR43466:SF1">
    <property type="entry name" value="2-OXO-4-HYDROXY-4-CARBOXY-5-UREIDOIMIDAZOLINE DECARBOXYLASE-RELATED"/>
    <property type="match status" value="1"/>
</dbReference>
<gene>
    <name evidence="8" type="ORF">P343_12965</name>
</gene>
<comment type="catalytic activity">
    <reaction evidence="1">
        <text>5-hydroxy-2-oxo-4-ureido-2,5-dihydro-1H-imidazole-5-carboxylate + H(+) = (S)-allantoin + CO2</text>
        <dbReference type="Rhea" id="RHEA:26301"/>
        <dbReference type="ChEBI" id="CHEBI:15378"/>
        <dbReference type="ChEBI" id="CHEBI:15678"/>
        <dbReference type="ChEBI" id="CHEBI:16526"/>
        <dbReference type="ChEBI" id="CHEBI:58639"/>
        <dbReference type="EC" id="4.1.1.97"/>
    </reaction>
</comment>
<dbReference type="GO" id="GO:0051997">
    <property type="term" value="F:2-oxo-4-hydroxy-4-carboxy-5-ureidoimidazoline decarboxylase activity"/>
    <property type="evidence" value="ECO:0007669"/>
    <property type="project" value="UniProtKB-EC"/>
</dbReference>
<dbReference type="InterPro" id="IPR017580">
    <property type="entry name" value="OHCU_decarboxylase-1"/>
</dbReference>
<dbReference type="NCBIfam" id="TIGR03164">
    <property type="entry name" value="UHCUDC"/>
    <property type="match status" value="1"/>
</dbReference>
<evidence type="ECO:0000256" key="4">
    <source>
        <dbReference type="ARBA" id="ARBA00022631"/>
    </source>
</evidence>
<evidence type="ECO:0000259" key="7">
    <source>
        <dbReference type="Pfam" id="PF09349"/>
    </source>
</evidence>
<dbReference type="Pfam" id="PF09349">
    <property type="entry name" value="OHCU_decarbox"/>
    <property type="match status" value="1"/>
</dbReference>
<evidence type="ECO:0000256" key="2">
    <source>
        <dbReference type="ARBA" id="ARBA00004754"/>
    </source>
</evidence>
<dbReference type="Proteomes" id="UP000018296">
    <property type="component" value="Unassembled WGS sequence"/>
</dbReference>
<evidence type="ECO:0000256" key="1">
    <source>
        <dbReference type="ARBA" id="ARBA00001163"/>
    </source>
</evidence>
<dbReference type="RefSeq" id="WP_023510832.1">
    <property type="nucleotide sequence ID" value="NZ_AWTC01000013.1"/>
</dbReference>
<keyword evidence="4" id="KW-0659">Purine metabolism</keyword>
<dbReference type="GO" id="GO:0019628">
    <property type="term" value="P:urate catabolic process"/>
    <property type="evidence" value="ECO:0007669"/>
    <property type="project" value="UniProtKB-UniPathway"/>
</dbReference>
<dbReference type="GO" id="GO:0000255">
    <property type="term" value="P:allantoin metabolic process"/>
    <property type="evidence" value="ECO:0007669"/>
    <property type="project" value="InterPro"/>
</dbReference>
<dbReference type="GO" id="GO:0006144">
    <property type="term" value="P:purine nucleobase metabolic process"/>
    <property type="evidence" value="ECO:0007669"/>
    <property type="project" value="UniProtKB-KW"/>
</dbReference>
<sequence>MKLETLNAAATEKFVQLLDGIFEHSPWIVAETAKLKPFSSVDELFGAMESVVTSATHEQKATLINAHPRLGSAGKMTKNSTGEQQGAGLRNLEEEEAAAFSELNAEYEKTFDFPFIMAVRGKTKSEIYAVMKTRLSNAKKDEFETAIEEILQIAHFRLDDLLQAGDK</sequence>
<dbReference type="UniPathway" id="UPA00394">
    <property type="reaction ID" value="UER00652"/>
</dbReference>
<keyword evidence="6" id="KW-0456">Lyase</keyword>
<evidence type="ECO:0000313" key="8">
    <source>
        <dbReference type="EMBL" id="EST11137.1"/>
    </source>
</evidence>
<proteinExistence type="predicted"/>
<protein>
    <recommendedName>
        <fullName evidence="3">2-oxo-4-hydroxy-4-carboxy-5-ureidoimidazoline decarboxylase</fullName>
        <ecNumber evidence="3">4.1.1.97</ecNumber>
    </recommendedName>
</protein>
<dbReference type="OrthoDB" id="9800909at2"/>
<dbReference type="PANTHER" id="PTHR43466">
    <property type="entry name" value="2-OXO-4-HYDROXY-4-CARBOXY-5-UREIDOIMIDAZOLINE DECARBOXYLASE-RELATED"/>
    <property type="match status" value="1"/>
</dbReference>
<dbReference type="EC" id="4.1.1.97" evidence="3"/>
<organism evidence="8 9">
    <name type="scientific">Sporolactobacillus laevolacticus DSM 442</name>
    <dbReference type="NCBI Taxonomy" id="1395513"/>
    <lineage>
        <taxon>Bacteria</taxon>
        <taxon>Bacillati</taxon>
        <taxon>Bacillota</taxon>
        <taxon>Bacilli</taxon>
        <taxon>Bacillales</taxon>
        <taxon>Sporolactobacillaceae</taxon>
        <taxon>Sporolactobacillus</taxon>
    </lineage>
</organism>
<comment type="caution">
    <text evidence="8">The sequence shown here is derived from an EMBL/GenBank/DDBJ whole genome shotgun (WGS) entry which is preliminary data.</text>
</comment>
<evidence type="ECO:0000313" key="9">
    <source>
        <dbReference type="Proteomes" id="UP000018296"/>
    </source>
</evidence>
<reference evidence="8 9" key="1">
    <citation type="journal article" date="2013" name="Genome Announc.">
        <title>Genome Sequence of Sporolactobacillus laevolacticus DSM442, an Efficient Polymer-Grade D-Lactate Producer from Agricultural Waste Cottonseed as a Nitrogen Source.</title>
        <authorList>
            <person name="Wang H."/>
            <person name="Wang L."/>
            <person name="Ju J."/>
            <person name="Yu B."/>
            <person name="Ma Y."/>
        </authorList>
    </citation>
    <scope>NUCLEOTIDE SEQUENCE [LARGE SCALE GENOMIC DNA]</scope>
    <source>
        <strain evidence="8 9">DSM 442</strain>
    </source>
</reference>
<comment type="pathway">
    <text evidence="2">Purine metabolism; urate degradation; (S)-allantoin from urate: step 3/3.</text>
</comment>
<keyword evidence="5" id="KW-0210">Decarboxylase</keyword>
<dbReference type="PATRIC" id="fig|1395513.3.peg.2631"/>
<evidence type="ECO:0000256" key="6">
    <source>
        <dbReference type="ARBA" id="ARBA00023239"/>
    </source>
</evidence>
<evidence type="ECO:0000256" key="5">
    <source>
        <dbReference type="ARBA" id="ARBA00022793"/>
    </source>
</evidence>
<dbReference type="InterPro" id="IPR018020">
    <property type="entry name" value="OHCU_decarboxylase"/>
</dbReference>
<dbReference type="Gene3D" id="1.10.3330.10">
    <property type="entry name" value="Oxo-4-hydroxy-4-carboxy-5-ureidoimidazoline decarboxylase"/>
    <property type="match status" value="1"/>
</dbReference>
<dbReference type="SUPFAM" id="SSF158694">
    <property type="entry name" value="UraD-Like"/>
    <property type="match status" value="1"/>
</dbReference>
<name>V6IVF1_9BACL</name>
<evidence type="ECO:0000256" key="3">
    <source>
        <dbReference type="ARBA" id="ARBA00012257"/>
    </source>
</evidence>
<dbReference type="EMBL" id="AWTC01000013">
    <property type="protein sequence ID" value="EST11137.1"/>
    <property type="molecule type" value="Genomic_DNA"/>
</dbReference>
<keyword evidence="9" id="KW-1185">Reference proteome</keyword>
<dbReference type="eggNOG" id="COG3195">
    <property type="taxonomic scope" value="Bacteria"/>
</dbReference>
<dbReference type="InterPro" id="IPR036778">
    <property type="entry name" value="OHCU_decarboxylase_sf"/>
</dbReference>
<dbReference type="STRING" id="1395513.P343_12965"/>
<accession>V6IVF1</accession>